<proteinExistence type="predicted"/>
<protein>
    <submittedName>
        <fullName evidence="3">Uncharacterized protein LOC107797168</fullName>
    </submittedName>
</protein>
<evidence type="ECO:0000313" key="2">
    <source>
        <dbReference type="Proteomes" id="UP000790787"/>
    </source>
</evidence>
<name>A0A1S4AFW4_TOBAC</name>
<feature type="region of interest" description="Disordered" evidence="1">
    <location>
        <begin position="312"/>
        <end position="388"/>
    </location>
</feature>
<dbReference type="RefSeq" id="XP_016475519.1">
    <property type="nucleotide sequence ID" value="XM_016620033.1"/>
</dbReference>
<accession>A0A1S4AFW4</accession>
<feature type="compositionally biased region" description="Low complexity" evidence="1">
    <location>
        <begin position="321"/>
        <end position="337"/>
    </location>
</feature>
<organism evidence="2 3">
    <name type="scientific">Nicotiana tabacum</name>
    <name type="common">Common tobacco</name>
    <dbReference type="NCBI Taxonomy" id="4097"/>
    <lineage>
        <taxon>Eukaryota</taxon>
        <taxon>Viridiplantae</taxon>
        <taxon>Streptophyta</taxon>
        <taxon>Embryophyta</taxon>
        <taxon>Tracheophyta</taxon>
        <taxon>Spermatophyta</taxon>
        <taxon>Magnoliopsida</taxon>
        <taxon>eudicotyledons</taxon>
        <taxon>Gunneridae</taxon>
        <taxon>Pentapetalae</taxon>
        <taxon>asterids</taxon>
        <taxon>lamiids</taxon>
        <taxon>Solanales</taxon>
        <taxon>Solanaceae</taxon>
        <taxon>Nicotianoideae</taxon>
        <taxon>Nicotianeae</taxon>
        <taxon>Nicotiana</taxon>
    </lineage>
</organism>
<feature type="region of interest" description="Disordered" evidence="1">
    <location>
        <begin position="409"/>
        <end position="462"/>
    </location>
</feature>
<evidence type="ECO:0000313" key="3">
    <source>
        <dbReference type="RefSeq" id="XP_016475519.1"/>
    </source>
</evidence>
<feature type="compositionally biased region" description="Basic and acidic residues" evidence="1">
    <location>
        <begin position="64"/>
        <end position="77"/>
    </location>
</feature>
<dbReference type="AlphaFoldDB" id="A0A1S4AFW4"/>
<dbReference type="OMA" id="CKRRECN"/>
<evidence type="ECO:0000256" key="1">
    <source>
        <dbReference type="SAM" id="MobiDB-lite"/>
    </source>
</evidence>
<dbReference type="PANTHER" id="PTHR33737">
    <property type="entry name" value="OS05G0121800 PROTEIN"/>
    <property type="match status" value="1"/>
</dbReference>
<feature type="compositionally biased region" description="Low complexity" evidence="1">
    <location>
        <begin position="281"/>
        <end position="299"/>
    </location>
</feature>
<dbReference type="RefSeq" id="XP_016475519.1">
    <property type="nucleotide sequence ID" value="XM_016620033.2"/>
</dbReference>
<dbReference type="GeneID" id="107797168"/>
<feature type="region of interest" description="Disordered" evidence="1">
    <location>
        <begin position="145"/>
        <end position="187"/>
    </location>
</feature>
<sequence length="628" mass="70241">MEVEVEKKKRSFSYEIGDQKLKLIDISSEEDCLIDSPLFDSLEDLRLSVTLDNINENGGSRSSFQRDKTTKVNQQKELKHLSTASIEPGRPSFLRKSLAWDHAFFTSTGLLDPHELSLVNKEFDTLEEQNLLPVILEDVRARTPDLQSTSDIGTSSRNKIDRRPVSKRKNISNATVERSNAEQTCKRRECNSQALKFPKVPRSMKSASSWQSKSTPEMYIADLRGKKTTRTGQDLMVSNSTTTCSLTSQIIAHPISSITSCPSYKTSAYARKRRETRKSELSASISSSITPTRSSTKSKCFQNLTSSSMEIHHSYNKPPLSTTSSWSVQSSSSTSNTNLAHSDSSYGLNMTFGPTQNVSSSSQITRAVDSVPREDSQPSGLRMPSPKIGFFDEDKSWVPTLDRNLYQSQKQGIATSTSKSAEASSKVKRARSSPLEPRYAAPLHKVKDASSTASDKRKHIHFKHQTDKSLEIDTKVCSKLRKVGLNSSLREDERQVVKEILKTKVRSERMVTKADKAVSTTIITTPQSQASWGRLYKSSLSVSLHLTPSRDEGISGLSKLREQENEVNDLSRYLELIDLNDGKEILLKQRKSFPHKRSPLVENKSVCNRNMVLESSLLSSKGKDKENN</sequence>
<gene>
    <name evidence="3" type="primary">LOC107797168</name>
</gene>
<reference evidence="3" key="2">
    <citation type="submission" date="2025-08" db="UniProtKB">
        <authorList>
            <consortium name="RefSeq"/>
        </authorList>
    </citation>
    <scope>IDENTIFICATION</scope>
    <source>
        <tissue evidence="3">Leaf</tissue>
    </source>
</reference>
<feature type="compositionally biased region" description="Polar residues" evidence="1">
    <location>
        <begin position="171"/>
        <end position="183"/>
    </location>
</feature>
<feature type="compositionally biased region" description="Polar residues" evidence="1">
    <location>
        <begin position="145"/>
        <end position="157"/>
    </location>
</feature>
<reference evidence="2" key="1">
    <citation type="journal article" date="2014" name="Nat. Commun.">
        <title>The tobacco genome sequence and its comparison with those of tomato and potato.</title>
        <authorList>
            <person name="Sierro N."/>
            <person name="Battey J.N."/>
            <person name="Ouadi S."/>
            <person name="Bakaher N."/>
            <person name="Bovet L."/>
            <person name="Willig A."/>
            <person name="Goepfert S."/>
            <person name="Peitsch M.C."/>
            <person name="Ivanov N.V."/>
        </authorList>
    </citation>
    <scope>NUCLEOTIDE SEQUENCE [LARGE SCALE GENOMIC DNA]</scope>
</reference>
<dbReference type="GO" id="GO:0008017">
    <property type="term" value="F:microtubule binding"/>
    <property type="evidence" value="ECO:0007669"/>
    <property type="project" value="InterPro"/>
</dbReference>
<dbReference type="OrthoDB" id="1931260at2759"/>
<feature type="compositionally biased region" description="Low complexity" evidence="1">
    <location>
        <begin position="414"/>
        <end position="424"/>
    </location>
</feature>
<dbReference type="PANTHER" id="PTHR33737:SF14">
    <property type="entry name" value="TPX2 CENTRAL DOMAIN-CONTAINING PROTEIN"/>
    <property type="match status" value="1"/>
</dbReference>
<dbReference type="PaxDb" id="4097-A0A1S4AFW4"/>
<feature type="region of interest" description="Disordered" evidence="1">
    <location>
        <begin position="275"/>
        <end position="300"/>
    </location>
</feature>
<feature type="compositionally biased region" description="Polar residues" evidence="1">
    <location>
        <begin position="338"/>
        <end position="365"/>
    </location>
</feature>
<keyword evidence="2" id="KW-1185">Reference proteome</keyword>
<dbReference type="KEGG" id="nta:107797168"/>
<feature type="region of interest" description="Disordered" evidence="1">
    <location>
        <begin position="58"/>
        <end position="77"/>
    </location>
</feature>
<dbReference type="InterPro" id="IPR045882">
    <property type="entry name" value="GPT1/2"/>
</dbReference>
<dbReference type="Proteomes" id="UP000790787">
    <property type="component" value="Chromosome 3"/>
</dbReference>